<dbReference type="CDD" id="cd01741">
    <property type="entry name" value="GATase1_1"/>
    <property type="match status" value="1"/>
</dbReference>
<keyword evidence="2" id="KW-0378">Hydrolase</keyword>
<organism evidence="2 3">
    <name type="scientific">Actinomadura graeca</name>
    <dbReference type="NCBI Taxonomy" id="2750812"/>
    <lineage>
        <taxon>Bacteria</taxon>
        <taxon>Bacillati</taxon>
        <taxon>Actinomycetota</taxon>
        <taxon>Actinomycetes</taxon>
        <taxon>Streptosporangiales</taxon>
        <taxon>Thermomonosporaceae</taxon>
        <taxon>Actinomadura</taxon>
    </lineage>
</organism>
<keyword evidence="3" id="KW-1185">Reference proteome</keyword>
<reference evidence="2" key="1">
    <citation type="submission" date="2020-07" db="EMBL/GenBank/DDBJ databases">
        <authorList>
            <person name="Tarantini F.S."/>
            <person name="Hong K.W."/>
            <person name="Chan K.G."/>
        </authorList>
    </citation>
    <scope>NUCLEOTIDE SEQUENCE</scope>
    <source>
        <strain evidence="2">32-07</strain>
    </source>
</reference>
<dbReference type="Pfam" id="PF00117">
    <property type="entry name" value="GATase"/>
    <property type="match status" value="1"/>
</dbReference>
<dbReference type="EMBL" id="CP059572">
    <property type="protein sequence ID" value="QXJ22618.1"/>
    <property type="molecule type" value="Genomic_DNA"/>
</dbReference>
<evidence type="ECO:0000313" key="3">
    <source>
        <dbReference type="Proteomes" id="UP001049518"/>
    </source>
</evidence>
<accession>A0ABX8QV37</accession>
<dbReference type="PANTHER" id="PTHR42695:SF5">
    <property type="entry name" value="GLUTAMINE AMIDOTRANSFERASE YLR126C-RELATED"/>
    <property type="match status" value="1"/>
</dbReference>
<gene>
    <name evidence="2" type="ORF">AGRA3207_003649</name>
</gene>
<feature type="domain" description="Glutamine amidotransferase" evidence="1">
    <location>
        <begin position="27"/>
        <end position="170"/>
    </location>
</feature>
<dbReference type="InterPro" id="IPR029062">
    <property type="entry name" value="Class_I_gatase-like"/>
</dbReference>
<dbReference type="Proteomes" id="UP001049518">
    <property type="component" value="Chromosome"/>
</dbReference>
<proteinExistence type="predicted"/>
<dbReference type="InterPro" id="IPR017926">
    <property type="entry name" value="GATASE"/>
</dbReference>
<dbReference type="InterPro" id="IPR044992">
    <property type="entry name" value="ChyE-like"/>
</dbReference>
<evidence type="ECO:0000259" key="1">
    <source>
        <dbReference type="Pfam" id="PF00117"/>
    </source>
</evidence>
<dbReference type="GO" id="GO:0016787">
    <property type="term" value="F:hydrolase activity"/>
    <property type="evidence" value="ECO:0007669"/>
    <property type="project" value="UniProtKB-KW"/>
</dbReference>
<dbReference type="Gene3D" id="3.40.50.880">
    <property type="match status" value="1"/>
</dbReference>
<dbReference type="PROSITE" id="PS51273">
    <property type="entry name" value="GATASE_TYPE_1"/>
    <property type="match status" value="1"/>
</dbReference>
<evidence type="ECO:0000313" key="2">
    <source>
        <dbReference type="EMBL" id="QXJ22618.1"/>
    </source>
</evidence>
<dbReference type="PANTHER" id="PTHR42695">
    <property type="entry name" value="GLUTAMINE AMIDOTRANSFERASE YLR126C-RELATED"/>
    <property type="match status" value="1"/>
</dbReference>
<name>A0ABX8QV37_9ACTN</name>
<sequence length="228" mass="24853">MRAMVIHHHLGDSGGFISDEFRRKGAEVTSHLFPHDGPLPSPQDADHVIILGAAASVNDEGPARIWIEQEQEWLRTADRMGVPILGICFGAQMLCAALGGEIVTAPRRELGWTMVEPVDSAVIPPGPWMQLHSDGCLPPPGARILARNDMGVQAFSLGPHLAVQFHPEFDKAHLHRWMEGGVREVFLREGQDPDALLSQTIAEEPEARARAGVLVATALAQARRSVIR</sequence>
<dbReference type="SUPFAM" id="SSF52317">
    <property type="entry name" value="Class I glutamine amidotransferase-like"/>
    <property type="match status" value="1"/>
</dbReference>
<protein>
    <submittedName>
        <fullName evidence="2">Gamma-glutamyl-gamma-aminobutyrate hydrolase family protein</fullName>
    </submittedName>
</protein>